<keyword evidence="1" id="KW-0472">Membrane</keyword>
<organism evidence="2 3">
    <name type="scientific">Dimargaris cristalligena</name>
    <dbReference type="NCBI Taxonomy" id="215637"/>
    <lineage>
        <taxon>Eukaryota</taxon>
        <taxon>Fungi</taxon>
        <taxon>Fungi incertae sedis</taxon>
        <taxon>Zoopagomycota</taxon>
        <taxon>Kickxellomycotina</taxon>
        <taxon>Dimargaritomycetes</taxon>
        <taxon>Dimargaritales</taxon>
        <taxon>Dimargaritaceae</taxon>
        <taxon>Dimargaris</taxon>
    </lineage>
</organism>
<evidence type="ECO:0000256" key="1">
    <source>
        <dbReference type="SAM" id="Phobius"/>
    </source>
</evidence>
<protein>
    <submittedName>
        <fullName evidence="2">Uncharacterized protein</fullName>
    </submittedName>
</protein>
<feature type="transmembrane region" description="Helical" evidence="1">
    <location>
        <begin position="12"/>
        <end position="37"/>
    </location>
</feature>
<keyword evidence="3" id="KW-1185">Reference proteome</keyword>
<dbReference type="EMBL" id="ML003663">
    <property type="protein sequence ID" value="RKP33658.1"/>
    <property type="molecule type" value="Genomic_DNA"/>
</dbReference>
<keyword evidence="1" id="KW-1133">Transmembrane helix</keyword>
<dbReference type="AlphaFoldDB" id="A0A4P9ZKR7"/>
<accession>A0A4P9ZKR7</accession>
<proteinExistence type="predicted"/>
<keyword evidence="1" id="KW-0812">Transmembrane</keyword>
<name>A0A4P9ZKR7_9FUNG</name>
<gene>
    <name evidence="2" type="ORF">BJ085DRAFT_32192</name>
</gene>
<evidence type="ECO:0000313" key="2">
    <source>
        <dbReference type="EMBL" id="RKP33658.1"/>
    </source>
</evidence>
<evidence type="ECO:0000313" key="3">
    <source>
        <dbReference type="Proteomes" id="UP000268162"/>
    </source>
</evidence>
<sequence>MRWKLIATTIPAGVAFLAYTLPFFSVFIIGASGYVIFRIWTIYRRVRRDIHHILGLGDDALYNEEKYKHRSTHAKLYRTEESPFDRLFEEVKQSIEMEGTEDLRRRFQVTHATKDYIYEAAAEQIKQALPQSDKLAEILDTPDPEAFSFYSPELVRMAEEAVMISTRVSRYKLDLEVRFDIADSECIKNEAVALATVTAHITDPGAIVLDRITVVCTETGDTYEVPVTQREIRKPGSGTGRRDRVKEPRVIDATWRQIK</sequence>
<reference evidence="3" key="1">
    <citation type="journal article" date="2018" name="Nat. Microbiol.">
        <title>Leveraging single-cell genomics to expand the fungal tree of life.</title>
        <authorList>
            <person name="Ahrendt S.R."/>
            <person name="Quandt C.A."/>
            <person name="Ciobanu D."/>
            <person name="Clum A."/>
            <person name="Salamov A."/>
            <person name="Andreopoulos B."/>
            <person name="Cheng J.F."/>
            <person name="Woyke T."/>
            <person name="Pelin A."/>
            <person name="Henrissat B."/>
            <person name="Reynolds N.K."/>
            <person name="Benny G.L."/>
            <person name="Smith M.E."/>
            <person name="James T.Y."/>
            <person name="Grigoriev I.V."/>
        </authorList>
    </citation>
    <scope>NUCLEOTIDE SEQUENCE [LARGE SCALE GENOMIC DNA]</scope>
    <source>
        <strain evidence="3">RSA 468</strain>
    </source>
</reference>
<dbReference type="Proteomes" id="UP000268162">
    <property type="component" value="Unassembled WGS sequence"/>
</dbReference>